<gene>
    <name evidence="2" type="ORF">PVT01_110050800</name>
</gene>
<reference evidence="2 3" key="1">
    <citation type="submission" date="2016-07" db="EMBL/GenBank/DDBJ databases">
        <authorList>
            <consortium name="Pathogen Informatics"/>
        </authorList>
    </citation>
    <scope>NUCLEOTIDE SEQUENCE [LARGE SCALE GENOMIC DNA]</scope>
</reference>
<dbReference type="eggNOG" id="ENOG502QY6X">
    <property type="taxonomic scope" value="Eukaryota"/>
</dbReference>
<feature type="region of interest" description="Disordered" evidence="1">
    <location>
        <begin position="1"/>
        <end position="201"/>
    </location>
</feature>
<name>A0A1G4H0H3_PLAVI</name>
<proteinExistence type="predicted"/>
<feature type="compositionally biased region" description="Basic residues" evidence="1">
    <location>
        <begin position="57"/>
        <end position="66"/>
    </location>
</feature>
<evidence type="ECO:0000313" key="2">
    <source>
        <dbReference type="EMBL" id="SCO68363.1"/>
    </source>
</evidence>
<feature type="compositionally biased region" description="Basic and acidic residues" evidence="1">
    <location>
        <begin position="293"/>
        <end position="304"/>
    </location>
</feature>
<dbReference type="VEuPathDB" id="PlasmoDB:PVX_113310"/>
<feature type="compositionally biased region" description="Basic and acidic residues" evidence="1">
    <location>
        <begin position="125"/>
        <end position="139"/>
    </location>
</feature>
<dbReference type="VEuPathDB" id="PlasmoDB:PVW1_110051900"/>
<dbReference type="AlphaFoldDB" id="A0A1G4H0H3"/>
<sequence>MTRHNNRFAKLTNANKTEHGTSPGEMKGKKKDLPPMPSACSFAFTPSNELQKSTGNKARRKKKKNSNQRGQARNDTNKADGCGNHPSGNNRDGTGDDPVVGSQKGEEETSDQTLSPSDVVPIKPLHKETILNYNEREEVPQNSETLRRGSNSGGKLHVVHGQGDHTSRSLNGGTSLRCKARSDRSGGSGRNGQSNSEGEEAIVPRITTKKVLIEGGVKIVKCEVREVGAGNELGAPEGGELDQPKMCQVDQPKMCRVDSPKAFSSDGPKPNEPSARPSASSSGKSGKLGKLGKSVEAELTREEPPPQYEKYKRKKKKKKKKKIKFKLFRKSVLYSNYIGPDILTALNQTKLNLSFYQREVDDFLAVIRNLQNIVLVEREKYTELKEMLKYTTEEIEKENTKLYEEIHLYKQKYNKLRRVISNIGYGIFFNLHSREVSTGTNRENIYLEEEGSGEYSAQVNEYDYVMVNELLCSANGGSPRGRSGKSGNTSSLLKYLDF</sequence>
<feature type="compositionally biased region" description="Polar residues" evidence="1">
    <location>
        <begin position="140"/>
        <end position="150"/>
    </location>
</feature>
<dbReference type="VEuPathDB" id="PlasmoDB:PVPAM_110050800"/>
<protein>
    <submittedName>
        <fullName evidence="2">Uncharacterized protein</fullName>
    </submittedName>
</protein>
<evidence type="ECO:0000256" key="1">
    <source>
        <dbReference type="SAM" id="MobiDB-lite"/>
    </source>
</evidence>
<organism evidence="2 3">
    <name type="scientific">Plasmodium vivax</name>
    <name type="common">malaria parasite P. vivax</name>
    <dbReference type="NCBI Taxonomy" id="5855"/>
    <lineage>
        <taxon>Eukaryota</taxon>
        <taxon>Sar</taxon>
        <taxon>Alveolata</taxon>
        <taxon>Apicomplexa</taxon>
        <taxon>Aconoidasida</taxon>
        <taxon>Haemosporida</taxon>
        <taxon>Plasmodiidae</taxon>
        <taxon>Plasmodium</taxon>
        <taxon>Plasmodium (Plasmodium)</taxon>
    </lineage>
</organism>
<dbReference type="EMBL" id="LT615249">
    <property type="protein sequence ID" value="SCO68363.1"/>
    <property type="molecule type" value="Genomic_DNA"/>
</dbReference>
<accession>A0A1G4H0H3</accession>
<dbReference type="VEuPathDB" id="PlasmoDB:PVP01_1146000"/>
<dbReference type="Proteomes" id="UP000196402">
    <property type="component" value="Chromosome 11"/>
</dbReference>
<evidence type="ECO:0000313" key="3">
    <source>
        <dbReference type="Proteomes" id="UP000196402"/>
    </source>
</evidence>
<feature type="region of interest" description="Disordered" evidence="1">
    <location>
        <begin position="257"/>
        <end position="316"/>
    </location>
</feature>